<feature type="compositionally biased region" description="Basic residues" evidence="1">
    <location>
        <begin position="308"/>
        <end position="319"/>
    </location>
</feature>
<protein>
    <submittedName>
        <fullName evidence="3">Uncharacterized protein LOC115621380</fullName>
    </submittedName>
</protein>
<feature type="region of interest" description="Disordered" evidence="1">
    <location>
        <begin position="297"/>
        <end position="328"/>
    </location>
</feature>
<gene>
    <name evidence="3" type="primary">LOC115621380</name>
</gene>
<sequence length="328" mass="36630">MSLASIKEREAKGRKNALPKLRTVLANPYKQHCPVLQEDELNDFCAILKEAIGKSGGKPNTFATQAKIRLGLESSLRAINGRRFSCVFLSLSMRPSHLIRLIASSAAAKVQTAPIYAQPKLEELTEELFGVRALVLVLPTDLDSISLGLAKWVEERRKPELVRNVIKANKPNNPKRKKPTEQATVEDLIPELRTKQTIEVPEIKKPPAWSGDYIDCSDSTKKVRLGLTDAETAQQKLQEALGCLAMKAEAEKLNETKTVKTTASPPALKEPMPAMPMEVEDADEEDEFLPSNVYHPLTVHHIQSNPNKNKKHKKRRNKKQQQQGKATK</sequence>
<dbReference type="Proteomes" id="UP000504634">
    <property type="component" value="Unplaced"/>
</dbReference>
<organism evidence="2 3">
    <name type="scientific">Drosophila lebanonensis</name>
    <name type="common">Fruit fly</name>
    <name type="synonym">Scaptodrosophila lebanonensis</name>
    <dbReference type="NCBI Taxonomy" id="7225"/>
    <lineage>
        <taxon>Eukaryota</taxon>
        <taxon>Metazoa</taxon>
        <taxon>Ecdysozoa</taxon>
        <taxon>Arthropoda</taxon>
        <taxon>Hexapoda</taxon>
        <taxon>Insecta</taxon>
        <taxon>Pterygota</taxon>
        <taxon>Neoptera</taxon>
        <taxon>Endopterygota</taxon>
        <taxon>Diptera</taxon>
        <taxon>Brachycera</taxon>
        <taxon>Muscomorpha</taxon>
        <taxon>Ephydroidea</taxon>
        <taxon>Drosophilidae</taxon>
        <taxon>Scaptodrosophila</taxon>
    </lineage>
</organism>
<evidence type="ECO:0000256" key="1">
    <source>
        <dbReference type="SAM" id="MobiDB-lite"/>
    </source>
</evidence>
<reference evidence="3" key="1">
    <citation type="submission" date="2025-08" db="UniProtKB">
        <authorList>
            <consortium name="RefSeq"/>
        </authorList>
    </citation>
    <scope>IDENTIFICATION</scope>
    <source>
        <strain evidence="3">11010-0011.00</strain>
        <tissue evidence="3">Whole body</tissue>
    </source>
</reference>
<evidence type="ECO:0000313" key="2">
    <source>
        <dbReference type="Proteomes" id="UP000504634"/>
    </source>
</evidence>
<dbReference type="RefSeq" id="XP_030370869.1">
    <property type="nucleotide sequence ID" value="XM_030515009.1"/>
</dbReference>
<proteinExistence type="predicted"/>
<name>A0A6J2T4D4_DROLE</name>
<dbReference type="GeneID" id="115621380"/>
<keyword evidence="2" id="KW-1185">Reference proteome</keyword>
<accession>A0A6J2T4D4</accession>
<evidence type="ECO:0000313" key="3">
    <source>
        <dbReference type="RefSeq" id="XP_030370869.1"/>
    </source>
</evidence>
<dbReference type="OrthoDB" id="8063211at2759"/>
<dbReference type="AlphaFoldDB" id="A0A6J2T4D4"/>